<keyword evidence="11" id="KW-1133">Transmembrane helix</keyword>
<name>A0A8J5CG42_ZINOF</name>
<keyword evidence="14" id="KW-0325">Glycoprotein</keyword>
<keyword evidence="9" id="KW-0418">Kinase</keyword>
<dbReference type="AlphaFoldDB" id="A0A8J5CG42"/>
<evidence type="ECO:0000256" key="6">
    <source>
        <dbReference type="ARBA" id="ARBA00022692"/>
    </source>
</evidence>
<keyword evidence="8 15" id="KW-0547">Nucleotide-binding</keyword>
<dbReference type="InterPro" id="IPR008271">
    <property type="entry name" value="Ser/Thr_kinase_AS"/>
</dbReference>
<dbReference type="GO" id="GO:0005524">
    <property type="term" value="F:ATP binding"/>
    <property type="evidence" value="ECO:0007669"/>
    <property type="project" value="UniProtKB-UniRule"/>
</dbReference>
<dbReference type="PANTHER" id="PTHR46146">
    <property type="entry name" value="SERINE/THREONINE-PROTEIN KINASE-LIKE PROTEIN CCR4"/>
    <property type="match status" value="1"/>
</dbReference>
<evidence type="ECO:0000256" key="1">
    <source>
        <dbReference type="ARBA" id="ARBA00004251"/>
    </source>
</evidence>
<comment type="similarity">
    <text evidence="2">In the N-terminal section; belongs to the leguminous lectin family.</text>
</comment>
<feature type="domain" description="Protein kinase" evidence="17">
    <location>
        <begin position="16"/>
        <end position="290"/>
    </location>
</feature>
<dbReference type="InterPro" id="IPR017441">
    <property type="entry name" value="Protein_kinase_ATP_BS"/>
</dbReference>
<comment type="similarity">
    <text evidence="3">In the C-terminal section; belongs to the protein kinase superfamily. Ser/Thr protein kinase family.</text>
</comment>
<dbReference type="PANTHER" id="PTHR46146:SF23">
    <property type="entry name" value="PROTEIN KINASE DOMAIN-CONTAINING PROTEIN"/>
    <property type="match status" value="1"/>
</dbReference>
<keyword evidence="19" id="KW-1185">Reference proteome</keyword>
<evidence type="ECO:0000256" key="11">
    <source>
        <dbReference type="ARBA" id="ARBA00022989"/>
    </source>
</evidence>
<evidence type="ECO:0000313" key="19">
    <source>
        <dbReference type="Proteomes" id="UP000734854"/>
    </source>
</evidence>
<keyword evidence="13" id="KW-0675">Receptor</keyword>
<evidence type="ECO:0000256" key="7">
    <source>
        <dbReference type="ARBA" id="ARBA00022729"/>
    </source>
</evidence>
<evidence type="ECO:0000313" key="18">
    <source>
        <dbReference type="EMBL" id="KAG6473909.1"/>
    </source>
</evidence>
<dbReference type="GO" id="GO:0002229">
    <property type="term" value="P:defense response to oomycetes"/>
    <property type="evidence" value="ECO:0007669"/>
    <property type="project" value="UniProtKB-ARBA"/>
</dbReference>
<organism evidence="18 19">
    <name type="scientific">Zingiber officinale</name>
    <name type="common">Ginger</name>
    <name type="synonym">Amomum zingiber</name>
    <dbReference type="NCBI Taxonomy" id="94328"/>
    <lineage>
        <taxon>Eukaryota</taxon>
        <taxon>Viridiplantae</taxon>
        <taxon>Streptophyta</taxon>
        <taxon>Embryophyta</taxon>
        <taxon>Tracheophyta</taxon>
        <taxon>Spermatophyta</taxon>
        <taxon>Magnoliopsida</taxon>
        <taxon>Liliopsida</taxon>
        <taxon>Zingiberales</taxon>
        <taxon>Zingiberaceae</taxon>
        <taxon>Zingiber</taxon>
    </lineage>
</organism>
<evidence type="ECO:0000256" key="4">
    <source>
        <dbReference type="ARBA" id="ARBA00022475"/>
    </source>
</evidence>
<dbReference type="Pfam" id="PF00069">
    <property type="entry name" value="Pkinase"/>
    <property type="match status" value="1"/>
</dbReference>
<protein>
    <recommendedName>
        <fullName evidence="17">Protein kinase domain-containing protein</fullName>
    </recommendedName>
</protein>
<gene>
    <name evidence="18" type="ORF">ZIOFF_067829</name>
</gene>
<keyword evidence="16" id="KW-0723">Serine/threonine-protein kinase</keyword>
<feature type="binding site" evidence="15">
    <location>
        <position position="45"/>
    </location>
    <ligand>
        <name>ATP</name>
        <dbReference type="ChEBI" id="CHEBI:30616"/>
    </ligand>
</feature>
<proteinExistence type="inferred from homology"/>
<dbReference type="InterPro" id="IPR000719">
    <property type="entry name" value="Prot_kinase_dom"/>
</dbReference>
<keyword evidence="12" id="KW-0472">Membrane</keyword>
<keyword evidence="7" id="KW-0732">Signal</keyword>
<dbReference type="PROSITE" id="PS50011">
    <property type="entry name" value="PROTEIN_KINASE_DOM"/>
    <property type="match status" value="1"/>
</dbReference>
<accession>A0A8J5CG42</accession>
<dbReference type="PIRSF" id="PIRSF000654">
    <property type="entry name" value="Integrin-linked_kinase"/>
    <property type="match status" value="1"/>
</dbReference>
<evidence type="ECO:0000256" key="2">
    <source>
        <dbReference type="ARBA" id="ARBA00008536"/>
    </source>
</evidence>
<dbReference type="PROSITE" id="PS00107">
    <property type="entry name" value="PROTEIN_KINASE_ATP"/>
    <property type="match status" value="1"/>
</dbReference>
<keyword evidence="10 15" id="KW-0067">ATP-binding</keyword>
<evidence type="ECO:0000256" key="3">
    <source>
        <dbReference type="ARBA" id="ARBA00010217"/>
    </source>
</evidence>
<evidence type="ECO:0000256" key="5">
    <source>
        <dbReference type="ARBA" id="ARBA00022679"/>
    </source>
</evidence>
<dbReference type="GO" id="GO:0004674">
    <property type="term" value="F:protein serine/threonine kinase activity"/>
    <property type="evidence" value="ECO:0007669"/>
    <property type="project" value="UniProtKB-KW"/>
</dbReference>
<reference evidence="18 19" key="1">
    <citation type="submission" date="2020-08" db="EMBL/GenBank/DDBJ databases">
        <title>Plant Genome Project.</title>
        <authorList>
            <person name="Zhang R.-G."/>
        </authorList>
    </citation>
    <scope>NUCLEOTIDE SEQUENCE [LARGE SCALE GENOMIC DNA]</scope>
    <source>
        <tissue evidence="18">Rhizome</tissue>
    </source>
</reference>
<comment type="subcellular location">
    <subcellularLocation>
        <location evidence="1">Cell membrane</location>
        <topology evidence="1">Single-pass type I membrane protein</topology>
    </subcellularLocation>
</comment>
<dbReference type="Proteomes" id="UP000734854">
    <property type="component" value="Unassembled WGS sequence"/>
</dbReference>
<comment type="similarity">
    <text evidence="16">Belongs to the protein kinase superfamily.</text>
</comment>
<sequence>MKEFSYEEIEEATKSFDPSQLIGKGSHGSVYRGTLKDGRSVAVKKPWEGIQSFENHTKLNNEVDLLASLSNPISVVDFVGFSRSSTSKLLVMELMPNASLHDLLHSSPTPPTWSRRGTIALQIARAVLSLHAASPTAVIHRDVKSANVLLDGKWNAKLCDFGLAVRHGSGGDHSVTPPAGTIGYMDPHYTESGKLGPDNDVYSFGVVLLELISSSKVMDAERDPSSIVSWVLRMVRADRSAGIYDERVSLPEYMRRPVGRMLRVALKCVSEKAERRPAMGEVVRELQGVVEGLTAWPVWGCVRNKVSEKVQGCVRAWKKRAEKRVSTATRIVCRDHLVDGGENDYGSSAMA</sequence>
<evidence type="ECO:0000256" key="8">
    <source>
        <dbReference type="ARBA" id="ARBA00022741"/>
    </source>
</evidence>
<dbReference type="GO" id="GO:0005886">
    <property type="term" value="C:plasma membrane"/>
    <property type="evidence" value="ECO:0007669"/>
    <property type="project" value="UniProtKB-SubCell"/>
</dbReference>
<evidence type="ECO:0000259" key="17">
    <source>
        <dbReference type="PROSITE" id="PS50011"/>
    </source>
</evidence>
<dbReference type="SMART" id="SM00220">
    <property type="entry name" value="S_TKc"/>
    <property type="match status" value="1"/>
</dbReference>
<evidence type="ECO:0000256" key="13">
    <source>
        <dbReference type="ARBA" id="ARBA00023170"/>
    </source>
</evidence>
<evidence type="ECO:0000256" key="12">
    <source>
        <dbReference type="ARBA" id="ARBA00023136"/>
    </source>
</evidence>
<evidence type="ECO:0000256" key="15">
    <source>
        <dbReference type="PROSITE-ProRule" id="PRU10141"/>
    </source>
</evidence>
<dbReference type="PROSITE" id="PS00108">
    <property type="entry name" value="PROTEIN_KINASE_ST"/>
    <property type="match status" value="1"/>
</dbReference>
<dbReference type="OrthoDB" id="4062651at2759"/>
<dbReference type="EMBL" id="JACMSC010000019">
    <property type="protein sequence ID" value="KAG6473909.1"/>
    <property type="molecule type" value="Genomic_DNA"/>
</dbReference>
<keyword evidence="6" id="KW-0812">Transmembrane</keyword>
<evidence type="ECO:0000256" key="9">
    <source>
        <dbReference type="ARBA" id="ARBA00022777"/>
    </source>
</evidence>
<keyword evidence="4" id="KW-1003">Cell membrane</keyword>
<evidence type="ECO:0000256" key="14">
    <source>
        <dbReference type="ARBA" id="ARBA00023180"/>
    </source>
</evidence>
<evidence type="ECO:0000256" key="16">
    <source>
        <dbReference type="RuleBase" id="RU000304"/>
    </source>
</evidence>
<dbReference type="FunFam" id="1.10.510.10:FF:000240">
    <property type="entry name" value="Lectin-domain containing receptor kinase A4.3"/>
    <property type="match status" value="1"/>
</dbReference>
<keyword evidence="5" id="KW-0808">Transferase</keyword>
<comment type="caution">
    <text evidence="18">The sequence shown here is derived from an EMBL/GenBank/DDBJ whole genome shotgun (WGS) entry which is preliminary data.</text>
</comment>
<evidence type="ECO:0000256" key="10">
    <source>
        <dbReference type="ARBA" id="ARBA00022840"/>
    </source>
</evidence>